<keyword evidence="3" id="KW-1185">Reference proteome</keyword>
<evidence type="ECO:0000313" key="2">
    <source>
        <dbReference type="EMBL" id="GBN88262.1"/>
    </source>
</evidence>
<feature type="region of interest" description="Disordered" evidence="1">
    <location>
        <begin position="1"/>
        <end position="32"/>
    </location>
</feature>
<dbReference type="Proteomes" id="UP000499080">
    <property type="component" value="Unassembled WGS sequence"/>
</dbReference>
<name>A0A4Y2SJ77_ARAVE</name>
<comment type="caution">
    <text evidence="2">The sequence shown here is derived from an EMBL/GenBank/DDBJ whole genome shotgun (WGS) entry which is preliminary data.</text>
</comment>
<dbReference type="EMBL" id="BGPR01022196">
    <property type="protein sequence ID" value="GBN88262.1"/>
    <property type="molecule type" value="Genomic_DNA"/>
</dbReference>
<evidence type="ECO:0000313" key="3">
    <source>
        <dbReference type="Proteomes" id="UP000499080"/>
    </source>
</evidence>
<accession>A0A4Y2SJ77</accession>
<feature type="non-terminal residue" evidence="2">
    <location>
        <position position="32"/>
    </location>
</feature>
<proteinExistence type="predicted"/>
<sequence length="32" mass="3459">MGNSSSDEPEPPSSTPRRVQEVRDRVANTAST</sequence>
<gene>
    <name evidence="2" type="ORF">AVEN_53512_1</name>
</gene>
<protein>
    <submittedName>
        <fullName evidence="2">Uncharacterized protein</fullName>
    </submittedName>
</protein>
<evidence type="ECO:0000256" key="1">
    <source>
        <dbReference type="SAM" id="MobiDB-lite"/>
    </source>
</evidence>
<dbReference type="AlphaFoldDB" id="A0A4Y2SJ77"/>
<organism evidence="2 3">
    <name type="scientific">Araneus ventricosus</name>
    <name type="common">Orbweaver spider</name>
    <name type="synonym">Epeira ventricosa</name>
    <dbReference type="NCBI Taxonomy" id="182803"/>
    <lineage>
        <taxon>Eukaryota</taxon>
        <taxon>Metazoa</taxon>
        <taxon>Ecdysozoa</taxon>
        <taxon>Arthropoda</taxon>
        <taxon>Chelicerata</taxon>
        <taxon>Arachnida</taxon>
        <taxon>Araneae</taxon>
        <taxon>Araneomorphae</taxon>
        <taxon>Entelegynae</taxon>
        <taxon>Araneoidea</taxon>
        <taxon>Araneidae</taxon>
        <taxon>Araneus</taxon>
    </lineage>
</organism>
<reference evidence="2 3" key="1">
    <citation type="journal article" date="2019" name="Sci. Rep.">
        <title>Orb-weaving spider Araneus ventricosus genome elucidates the spidroin gene catalogue.</title>
        <authorList>
            <person name="Kono N."/>
            <person name="Nakamura H."/>
            <person name="Ohtoshi R."/>
            <person name="Moran D.A.P."/>
            <person name="Shinohara A."/>
            <person name="Yoshida Y."/>
            <person name="Fujiwara M."/>
            <person name="Mori M."/>
            <person name="Tomita M."/>
            <person name="Arakawa K."/>
        </authorList>
    </citation>
    <scope>NUCLEOTIDE SEQUENCE [LARGE SCALE GENOMIC DNA]</scope>
</reference>